<reference evidence="2" key="1">
    <citation type="journal article" date="2013" name="J. Plant Res.">
        <title>Effect of fungi and light on seed germination of three Opuntia species from semiarid lands of central Mexico.</title>
        <authorList>
            <person name="Delgado-Sanchez P."/>
            <person name="Jimenez-Bremont J.F."/>
            <person name="Guerrero-Gonzalez Mde L."/>
            <person name="Flores J."/>
        </authorList>
    </citation>
    <scope>NUCLEOTIDE SEQUENCE</scope>
    <source>
        <tissue evidence="2">Cladode</tissue>
    </source>
</reference>
<dbReference type="EMBL" id="GISG01102980">
    <property type="protein sequence ID" value="MBA4637130.1"/>
    <property type="molecule type" value="Transcribed_RNA"/>
</dbReference>
<keyword evidence="1" id="KW-1133">Transmembrane helix</keyword>
<keyword evidence="1" id="KW-0812">Transmembrane</keyword>
<dbReference type="AlphaFoldDB" id="A0A7C8ZA76"/>
<organism evidence="2">
    <name type="scientific">Opuntia streptacantha</name>
    <name type="common">Prickly pear cactus</name>
    <name type="synonym">Opuntia cardona</name>
    <dbReference type="NCBI Taxonomy" id="393608"/>
    <lineage>
        <taxon>Eukaryota</taxon>
        <taxon>Viridiplantae</taxon>
        <taxon>Streptophyta</taxon>
        <taxon>Embryophyta</taxon>
        <taxon>Tracheophyta</taxon>
        <taxon>Spermatophyta</taxon>
        <taxon>Magnoliopsida</taxon>
        <taxon>eudicotyledons</taxon>
        <taxon>Gunneridae</taxon>
        <taxon>Pentapetalae</taxon>
        <taxon>Caryophyllales</taxon>
        <taxon>Cactineae</taxon>
        <taxon>Cactaceae</taxon>
        <taxon>Opuntioideae</taxon>
        <taxon>Opuntia</taxon>
    </lineage>
</organism>
<reference evidence="2" key="2">
    <citation type="submission" date="2020-07" db="EMBL/GenBank/DDBJ databases">
        <authorList>
            <person name="Vera ALvarez R."/>
            <person name="Arias-Moreno D.M."/>
            <person name="Jimenez-Jacinto V."/>
            <person name="Jimenez-Bremont J.F."/>
            <person name="Swaminathan K."/>
            <person name="Moose S.P."/>
            <person name="Guerrero-Gonzalez M.L."/>
            <person name="Marino-Ramirez L."/>
            <person name="Landsman D."/>
            <person name="Rodriguez-Kessler M."/>
            <person name="Delgado-Sanchez P."/>
        </authorList>
    </citation>
    <scope>NUCLEOTIDE SEQUENCE</scope>
    <source>
        <tissue evidence="2">Cladode</tissue>
    </source>
</reference>
<evidence type="ECO:0000256" key="1">
    <source>
        <dbReference type="SAM" id="Phobius"/>
    </source>
</evidence>
<proteinExistence type="predicted"/>
<sequence>MLYKHIPIFLQFFRPVRRALALGRSCQRGGTKIESWRWRHGMTLLTCTQANRNGKTLKYAFPSQRLSVLIPLLVAILGVYYMKLKGKTKKLNSHSGKHWTLIQTMSQA</sequence>
<accession>A0A7C8ZA76</accession>
<protein>
    <submittedName>
        <fullName evidence="2">Uncharacterized protein</fullName>
    </submittedName>
</protein>
<keyword evidence="1" id="KW-0472">Membrane</keyword>
<evidence type="ECO:0000313" key="2">
    <source>
        <dbReference type="EMBL" id="MBA4637130.1"/>
    </source>
</evidence>
<name>A0A7C8ZA76_OPUST</name>
<feature type="transmembrane region" description="Helical" evidence="1">
    <location>
        <begin position="66"/>
        <end position="82"/>
    </location>
</feature>